<organism evidence="2 3">
    <name type="scientific">Nesidiocoris tenuis</name>
    <dbReference type="NCBI Taxonomy" id="355587"/>
    <lineage>
        <taxon>Eukaryota</taxon>
        <taxon>Metazoa</taxon>
        <taxon>Ecdysozoa</taxon>
        <taxon>Arthropoda</taxon>
        <taxon>Hexapoda</taxon>
        <taxon>Insecta</taxon>
        <taxon>Pterygota</taxon>
        <taxon>Neoptera</taxon>
        <taxon>Paraneoptera</taxon>
        <taxon>Hemiptera</taxon>
        <taxon>Heteroptera</taxon>
        <taxon>Panheteroptera</taxon>
        <taxon>Cimicomorpha</taxon>
        <taxon>Miridae</taxon>
        <taxon>Dicyphina</taxon>
        <taxon>Nesidiocoris</taxon>
    </lineage>
</organism>
<evidence type="ECO:0000313" key="2">
    <source>
        <dbReference type="EMBL" id="BES96185.1"/>
    </source>
</evidence>
<name>A0ABN7AVI0_9HEMI</name>
<dbReference type="Proteomes" id="UP001307889">
    <property type="component" value="Chromosome 7"/>
</dbReference>
<sequence length="91" mass="9734">MIRLLYYPPPRRPSTARIVNLFNHQALRRPPSTPPPLPITASTLAPSRSGTRPAPIPLSLARPPLLILLIVSRAAKASASAGRTNIPARSG</sequence>
<evidence type="ECO:0000313" key="3">
    <source>
        <dbReference type="Proteomes" id="UP001307889"/>
    </source>
</evidence>
<keyword evidence="3" id="KW-1185">Reference proteome</keyword>
<evidence type="ECO:0000256" key="1">
    <source>
        <dbReference type="SAM" id="MobiDB-lite"/>
    </source>
</evidence>
<feature type="region of interest" description="Disordered" evidence="1">
    <location>
        <begin position="26"/>
        <end position="56"/>
    </location>
</feature>
<dbReference type="EMBL" id="AP028915">
    <property type="protein sequence ID" value="BES96185.1"/>
    <property type="molecule type" value="Genomic_DNA"/>
</dbReference>
<gene>
    <name evidence="2" type="ORF">NTJ_08994</name>
</gene>
<accession>A0ABN7AVI0</accession>
<reference evidence="2 3" key="1">
    <citation type="submission" date="2023-09" db="EMBL/GenBank/DDBJ databases">
        <title>Nesidiocoris tenuis whole genome shotgun sequence.</title>
        <authorList>
            <person name="Shibata T."/>
            <person name="Shimoda M."/>
            <person name="Kobayashi T."/>
            <person name="Uehara T."/>
        </authorList>
    </citation>
    <scope>NUCLEOTIDE SEQUENCE [LARGE SCALE GENOMIC DNA]</scope>
    <source>
        <strain evidence="2 3">Japan</strain>
    </source>
</reference>
<proteinExistence type="predicted"/>
<protein>
    <submittedName>
        <fullName evidence="2">Uncharacterized protein</fullName>
    </submittedName>
</protein>